<organism evidence="7 8">
    <name type="scientific">Knufia fluminis</name>
    <dbReference type="NCBI Taxonomy" id="191047"/>
    <lineage>
        <taxon>Eukaryota</taxon>
        <taxon>Fungi</taxon>
        <taxon>Dikarya</taxon>
        <taxon>Ascomycota</taxon>
        <taxon>Pezizomycotina</taxon>
        <taxon>Eurotiomycetes</taxon>
        <taxon>Chaetothyriomycetidae</taxon>
        <taxon>Chaetothyriales</taxon>
        <taxon>Trichomeriaceae</taxon>
        <taxon>Knufia</taxon>
    </lineage>
</organism>
<evidence type="ECO:0000256" key="1">
    <source>
        <dbReference type="ARBA" id="ARBA00009865"/>
    </source>
</evidence>
<feature type="region of interest" description="Disordered" evidence="5">
    <location>
        <begin position="461"/>
        <end position="488"/>
    </location>
</feature>
<evidence type="ECO:0008006" key="9">
    <source>
        <dbReference type="Google" id="ProtNLM"/>
    </source>
</evidence>
<gene>
    <name evidence="7" type="ORF">OHC33_008671</name>
</gene>
<keyword evidence="3 4" id="KW-0326">Glycosidase</keyword>
<dbReference type="EMBL" id="JAKLMC020000028">
    <property type="protein sequence ID" value="KAK5950203.1"/>
    <property type="molecule type" value="Genomic_DNA"/>
</dbReference>
<evidence type="ECO:0000256" key="3">
    <source>
        <dbReference type="ARBA" id="ARBA00023295"/>
    </source>
</evidence>
<evidence type="ECO:0000256" key="4">
    <source>
        <dbReference type="RuleBase" id="RU361187"/>
    </source>
</evidence>
<keyword evidence="6" id="KW-1133">Transmembrane helix</keyword>
<dbReference type="Pfam" id="PF04616">
    <property type="entry name" value="Glyco_hydro_43"/>
    <property type="match status" value="1"/>
</dbReference>
<keyword evidence="6" id="KW-0472">Membrane</keyword>
<dbReference type="GO" id="GO:0004553">
    <property type="term" value="F:hydrolase activity, hydrolyzing O-glycosyl compounds"/>
    <property type="evidence" value="ECO:0007669"/>
    <property type="project" value="InterPro"/>
</dbReference>
<feature type="region of interest" description="Disordered" evidence="5">
    <location>
        <begin position="29"/>
        <end position="57"/>
    </location>
</feature>
<sequence>MAEDTKSGTGSRGMRRILLRLPFFQQHNSIQSQTDAESGPSSPSMEKRAEDEVAVGADEMSSKPARIGFFQRRRNLVLLGVCGLIMLLLTILTPVLHFVLKRKAKTAAAQLEEDASRYAVVKANFPDPCMIEVEGGYYAFATRDLANTKLNIQVATAVESISNWTLIEGYDALPQLPTWVKNHNDSTDGDSAVWAPQVTQRSDGAFVMVYSALHKNHPHKHCLGMATADNVLGPYDVSNSTEPILCHLSLGGIIDPTFLEDPISEQTYLIYKNDGNAIGSGGACGNGKWPNTPTTFQHSLLTEPSWTTLATTNNSRLALANQTAAINTVDNSTIFMRNVKSDGANIESPQVWYQEYPSIGRNSTNRRAYHMLYNSGCFADESYRTEHLVCWLDGAKNVTTFTDCDWQAIKNTSTQLLLRTGSYPQPDGAPSATLFAPGGPGVTQDGRYMAFHADIVPSWFNKADEPDQPKGEHKGSGKKKDGIEPAKSELYTRKRGLFIAELEADDTKGLRISRLIMPKEL</sequence>
<dbReference type="Proteomes" id="UP001316803">
    <property type="component" value="Unassembled WGS sequence"/>
</dbReference>
<feature type="compositionally biased region" description="Basic and acidic residues" evidence="5">
    <location>
        <begin position="462"/>
        <end position="488"/>
    </location>
</feature>
<comment type="similarity">
    <text evidence="1 4">Belongs to the glycosyl hydrolase 43 family.</text>
</comment>
<evidence type="ECO:0000256" key="6">
    <source>
        <dbReference type="SAM" id="Phobius"/>
    </source>
</evidence>
<feature type="compositionally biased region" description="Polar residues" evidence="5">
    <location>
        <begin position="29"/>
        <end position="44"/>
    </location>
</feature>
<dbReference type="GO" id="GO:0005975">
    <property type="term" value="P:carbohydrate metabolic process"/>
    <property type="evidence" value="ECO:0007669"/>
    <property type="project" value="InterPro"/>
</dbReference>
<evidence type="ECO:0000313" key="8">
    <source>
        <dbReference type="Proteomes" id="UP001316803"/>
    </source>
</evidence>
<evidence type="ECO:0000313" key="7">
    <source>
        <dbReference type="EMBL" id="KAK5950203.1"/>
    </source>
</evidence>
<comment type="caution">
    <text evidence="7">The sequence shown here is derived from an EMBL/GenBank/DDBJ whole genome shotgun (WGS) entry which is preliminary data.</text>
</comment>
<proteinExistence type="inferred from homology"/>
<evidence type="ECO:0000256" key="5">
    <source>
        <dbReference type="SAM" id="MobiDB-lite"/>
    </source>
</evidence>
<dbReference type="InterPro" id="IPR023296">
    <property type="entry name" value="Glyco_hydro_beta-prop_sf"/>
</dbReference>
<dbReference type="InterPro" id="IPR006710">
    <property type="entry name" value="Glyco_hydro_43"/>
</dbReference>
<keyword evidence="6" id="KW-0812">Transmembrane</keyword>
<dbReference type="SUPFAM" id="SSF75005">
    <property type="entry name" value="Arabinanase/levansucrase/invertase"/>
    <property type="match status" value="1"/>
</dbReference>
<protein>
    <recommendedName>
        <fullName evidence="9">Glycosyl hydrolase family 43 protein</fullName>
    </recommendedName>
</protein>
<dbReference type="PANTHER" id="PTHR42812:SF5">
    <property type="entry name" value="ENDO-ARABINASE"/>
    <property type="match status" value="1"/>
</dbReference>
<feature type="transmembrane region" description="Helical" evidence="6">
    <location>
        <begin position="76"/>
        <end position="100"/>
    </location>
</feature>
<dbReference type="PANTHER" id="PTHR42812">
    <property type="entry name" value="BETA-XYLOSIDASE"/>
    <property type="match status" value="1"/>
</dbReference>
<dbReference type="Gene3D" id="2.115.10.20">
    <property type="entry name" value="Glycosyl hydrolase domain, family 43"/>
    <property type="match status" value="1"/>
</dbReference>
<keyword evidence="8" id="KW-1185">Reference proteome</keyword>
<dbReference type="AlphaFoldDB" id="A0AAN8EQU8"/>
<evidence type="ECO:0000256" key="2">
    <source>
        <dbReference type="ARBA" id="ARBA00022801"/>
    </source>
</evidence>
<keyword evidence="2 4" id="KW-0378">Hydrolase</keyword>
<reference evidence="7 8" key="1">
    <citation type="submission" date="2022-12" db="EMBL/GenBank/DDBJ databases">
        <title>Genomic features and morphological characterization of a novel Knufia sp. strain isolated from spacecraft assembly facility.</title>
        <authorList>
            <person name="Teixeira M."/>
            <person name="Chander A.M."/>
            <person name="Stajich J.E."/>
            <person name="Venkateswaran K."/>
        </authorList>
    </citation>
    <scope>NUCLEOTIDE SEQUENCE [LARGE SCALE GENOMIC DNA]</scope>
    <source>
        <strain evidence="7 8">FJI-L2-BK-P2</strain>
    </source>
</reference>
<accession>A0AAN8EQU8</accession>
<name>A0AAN8EQU8_9EURO</name>
<dbReference type="InterPro" id="IPR051795">
    <property type="entry name" value="Glycosyl_Hydrlase_43"/>
</dbReference>